<evidence type="ECO:0000256" key="1">
    <source>
        <dbReference type="ARBA" id="ARBA00004514"/>
    </source>
</evidence>
<dbReference type="GO" id="GO:0005829">
    <property type="term" value="C:cytosol"/>
    <property type="evidence" value="ECO:0007669"/>
    <property type="project" value="UniProtKB-SubCell"/>
</dbReference>
<dbReference type="PANTHER" id="PTHR23011">
    <property type="entry name" value="CYCLIC NUCLEOTIDE-BINDING DOMAIN CONTAINING PROTEIN"/>
    <property type="match status" value="1"/>
</dbReference>
<gene>
    <name evidence="10" type="primary">CNBD2</name>
</gene>
<dbReference type="InParanoid" id="A0A6P5L7F8"/>
<feature type="domain" description="Cyclic nucleotide-binding" evidence="8">
    <location>
        <begin position="149"/>
        <end position="251"/>
    </location>
</feature>
<name>A0A6P5L7F8_PHACI</name>
<dbReference type="InterPro" id="IPR018490">
    <property type="entry name" value="cNMP-bd_dom_sf"/>
</dbReference>
<evidence type="ECO:0000256" key="2">
    <source>
        <dbReference type="ARBA" id="ARBA00022490"/>
    </source>
</evidence>
<dbReference type="CTD" id="140894"/>
<dbReference type="InterPro" id="IPR014710">
    <property type="entry name" value="RmlC-like_jellyroll"/>
</dbReference>
<dbReference type="AlphaFoldDB" id="A0A6P5L7F8"/>
<evidence type="ECO:0000313" key="10">
    <source>
        <dbReference type="RefSeq" id="XP_020854230.1"/>
    </source>
</evidence>
<keyword evidence="5" id="KW-0114">cAMP</keyword>
<dbReference type="GO" id="GO:0030552">
    <property type="term" value="F:cAMP binding"/>
    <property type="evidence" value="ECO:0007669"/>
    <property type="project" value="UniProtKB-KW"/>
</dbReference>
<keyword evidence="2" id="KW-0963">Cytoplasm</keyword>
<keyword evidence="9" id="KW-1185">Reference proteome</keyword>
<proteinExistence type="predicted"/>
<dbReference type="FunFam" id="2.60.120.10:FF:000083">
    <property type="entry name" value="Cyclic nucleotide binding domain containing 2"/>
    <property type="match status" value="1"/>
</dbReference>
<evidence type="ECO:0000256" key="7">
    <source>
        <dbReference type="ARBA" id="ARBA00072573"/>
    </source>
</evidence>
<protein>
    <recommendedName>
        <fullName evidence="7">Cyclic nucleotide-binding domain-containing protein 2</fullName>
    </recommendedName>
</protein>
<keyword evidence="4" id="KW-0547">Nucleotide-binding</keyword>
<dbReference type="RefSeq" id="XP_020854230.1">
    <property type="nucleotide sequence ID" value="XM_020998571.1"/>
</dbReference>
<dbReference type="InterPro" id="IPR000595">
    <property type="entry name" value="cNMP-bd_dom"/>
</dbReference>
<dbReference type="Pfam" id="PF00027">
    <property type="entry name" value="cNMP_binding"/>
    <property type="match status" value="1"/>
</dbReference>
<dbReference type="KEGG" id="pcw:110216690"/>
<evidence type="ECO:0000256" key="6">
    <source>
        <dbReference type="ARBA" id="ARBA00059651"/>
    </source>
</evidence>
<dbReference type="FunCoup" id="A0A6P5L7F8">
    <property type="interactions" value="70"/>
</dbReference>
<dbReference type="GO" id="GO:0007283">
    <property type="term" value="P:spermatogenesis"/>
    <property type="evidence" value="ECO:0007669"/>
    <property type="project" value="TreeGrafter"/>
</dbReference>
<dbReference type="SUPFAM" id="SSF51206">
    <property type="entry name" value="cAMP-binding domain-like"/>
    <property type="match status" value="2"/>
</dbReference>
<dbReference type="Proteomes" id="UP000515140">
    <property type="component" value="Unplaced"/>
</dbReference>
<dbReference type="PROSITE" id="PS50042">
    <property type="entry name" value="CNMP_BINDING_3"/>
    <property type="match status" value="1"/>
</dbReference>
<dbReference type="CDD" id="cd00038">
    <property type="entry name" value="CAP_ED"/>
    <property type="match status" value="1"/>
</dbReference>
<dbReference type="Gene3D" id="2.60.120.10">
    <property type="entry name" value="Jelly Rolls"/>
    <property type="match status" value="2"/>
</dbReference>
<sequence length="624" mass="73038">MGMEKQKLGSISCDDEFFQFLVRNTEGKKEKPKVYLGGTWEEESGNTLKKHFHHFIKEIIIMIRVCKIFREGLRGFRECEIKQTVDERNPIFSAWDKRKQTKLTFNYSDFFFEQGHFPQRAIQITQKRPEWRDKKEVRNLCKFLQVLESFWNYSPQIQLLLAKVIRYERFGRRRVIFKKGHKGNSFYFIYLGTVAMTADEDGSSAFLDAHPDLLYKGSSFGEMALLTGAERIATVVCMEDTELLVVDKEDLFGNMVDEEMKKEFQTRFNFFREHYLFKTWSYETLLKAASNCKVEKFSFGQLIARNVTDSGFIMFVTEGLCDVIRLLDLSTCRSYYKWVWQLLTPLEHSLLDTRKFESSPRKRFKDFQLKSYPVMDFSNLKMAHLEKIRQEEKSYSSTDDQHNPNGFKSLKSQNKRFRIGSSSCPISFPVVMTKFGPLPKDAVAGVYVKVHRLEPGDVLGLHQRFMPDNLQDKRNMILVSRGATLIRMKKDIFDGFMDAETKGKVKELQIAYPSDDTICQKILRENSWNIFRKDLLKLLTKFPPYEMFTAFRTQKKCLYSPLSRVLDLKSLGKEPKVSYPIFNSKEDPVPKKILPPLRVVDSISAPRYRLKELMPMYKSPGVLL</sequence>
<dbReference type="SMART" id="SM00100">
    <property type="entry name" value="cNMP"/>
    <property type="match status" value="1"/>
</dbReference>
<evidence type="ECO:0000256" key="3">
    <source>
        <dbReference type="ARBA" id="ARBA00022566"/>
    </source>
</evidence>
<dbReference type="GeneID" id="110216690"/>
<evidence type="ECO:0000313" key="9">
    <source>
        <dbReference type="Proteomes" id="UP000515140"/>
    </source>
</evidence>
<keyword evidence="3" id="KW-0116">cAMP-binding</keyword>
<dbReference type="PANTHER" id="PTHR23011:SF43">
    <property type="entry name" value="CYCLIC NUCLEOTIDE-BINDING DOMAIN-CONTAINING PROTEIN 2"/>
    <property type="match status" value="1"/>
</dbReference>
<evidence type="ECO:0000259" key="8">
    <source>
        <dbReference type="PROSITE" id="PS50042"/>
    </source>
</evidence>
<evidence type="ECO:0000256" key="5">
    <source>
        <dbReference type="ARBA" id="ARBA00023149"/>
    </source>
</evidence>
<evidence type="ECO:0000256" key="4">
    <source>
        <dbReference type="ARBA" id="ARBA00022741"/>
    </source>
</evidence>
<comment type="function">
    <text evidence="6">Essential for male fertility. Plays an important role in spermatogenesis and regulates sperm motility by controlling the development of the flagellar bending of sperm.</text>
</comment>
<comment type="subcellular location">
    <subcellularLocation>
        <location evidence="1">Cytoplasm</location>
        <location evidence="1">Cytosol</location>
    </subcellularLocation>
</comment>
<reference evidence="10" key="1">
    <citation type="submission" date="2025-08" db="UniProtKB">
        <authorList>
            <consortium name="RefSeq"/>
        </authorList>
    </citation>
    <scope>IDENTIFICATION</scope>
    <source>
        <tissue evidence="10">Spleen</tissue>
    </source>
</reference>
<organism evidence="9 10">
    <name type="scientific">Phascolarctos cinereus</name>
    <name type="common">Koala</name>
    <dbReference type="NCBI Taxonomy" id="38626"/>
    <lineage>
        <taxon>Eukaryota</taxon>
        <taxon>Metazoa</taxon>
        <taxon>Chordata</taxon>
        <taxon>Craniata</taxon>
        <taxon>Vertebrata</taxon>
        <taxon>Euteleostomi</taxon>
        <taxon>Mammalia</taxon>
        <taxon>Metatheria</taxon>
        <taxon>Diprotodontia</taxon>
        <taxon>Phascolarctidae</taxon>
        <taxon>Phascolarctos</taxon>
    </lineage>
</organism>
<accession>A0A6P5L7F8</accession>